<dbReference type="Gene3D" id="3.40.50.300">
    <property type="entry name" value="P-loop containing nucleotide triphosphate hydrolases"/>
    <property type="match status" value="2"/>
</dbReference>
<dbReference type="SMART" id="SM00490">
    <property type="entry name" value="HELICc"/>
    <property type="match status" value="1"/>
</dbReference>
<evidence type="ECO:0000256" key="9">
    <source>
        <dbReference type="ARBA" id="ARBA00047984"/>
    </source>
</evidence>
<dbReference type="InterPro" id="IPR001650">
    <property type="entry name" value="Helicase_C-like"/>
</dbReference>
<keyword evidence="13" id="KW-1185">Reference proteome</keyword>
<evidence type="ECO:0000256" key="8">
    <source>
        <dbReference type="ARBA" id="ARBA00023128"/>
    </source>
</evidence>
<dbReference type="GO" id="GO:0016787">
    <property type="term" value="F:hydrolase activity"/>
    <property type="evidence" value="ECO:0007669"/>
    <property type="project" value="UniProtKB-KW"/>
</dbReference>
<dbReference type="InterPro" id="IPR027417">
    <property type="entry name" value="P-loop_NTPase"/>
</dbReference>
<dbReference type="GO" id="GO:0045025">
    <property type="term" value="C:mitochondrial degradosome"/>
    <property type="evidence" value="ECO:0007669"/>
    <property type="project" value="TreeGrafter"/>
</dbReference>
<reference evidence="13" key="1">
    <citation type="journal article" date="2017" name="Nucleic Acids Res.">
        <title>Proteogenomics produces comprehensive and highly accurate protein-coding gene annotation in a complete genome assembly of Malassezia sympodialis.</title>
        <authorList>
            <person name="Zhu Y."/>
            <person name="Engstroem P.G."/>
            <person name="Tellgren-Roth C."/>
            <person name="Baudo C.D."/>
            <person name="Kennell J.C."/>
            <person name="Sun S."/>
            <person name="Billmyre R.B."/>
            <person name="Schroeder M.S."/>
            <person name="Andersson A."/>
            <person name="Holm T."/>
            <person name="Sigurgeirsson B."/>
            <person name="Wu G."/>
            <person name="Sankaranarayanan S.R."/>
            <person name="Siddharthan R."/>
            <person name="Sanyal K."/>
            <person name="Lundeberg J."/>
            <person name="Nystedt B."/>
            <person name="Boekhout T."/>
            <person name="Dawson T.L. Jr."/>
            <person name="Heitman J."/>
            <person name="Scheynius A."/>
            <person name="Lehtioe J."/>
        </authorList>
    </citation>
    <scope>NUCLEOTIDE SEQUENCE [LARGE SCALE GENOMIC DNA]</scope>
    <source>
        <strain evidence="13">ATCC 42132</strain>
    </source>
</reference>
<dbReference type="Proteomes" id="UP000186303">
    <property type="component" value="Chromosome 4"/>
</dbReference>
<proteinExistence type="predicted"/>
<dbReference type="AlphaFoldDB" id="A0A1M8A8R5"/>
<evidence type="ECO:0000256" key="7">
    <source>
        <dbReference type="ARBA" id="ARBA00022946"/>
    </source>
</evidence>
<dbReference type="Gene3D" id="1.20.272.40">
    <property type="match status" value="1"/>
</dbReference>
<dbReference type="GO" id="GO:0005524">
    <property type="term" value="F:ATP binding"/>
    <property type="evidence" value="ECO:0007669"/>
    <property type="project" value="UniProtKB-KW"/>
</dbReference>
<dbReference type="CDD" id="cd17913">
    <property type="entry name" value="DEXQc_Suv3"/>
    <property type="match status" value="1"/>
</dbReference>
<dbReference type="EC" id="3.6.4.13" evidence="2"/>
<dbReference type="InterPro" id="IPR050699">
    <property type="entry name" value="RNA-DNA_Helicase"/>
</dbReference>
<keyword evidence="5 12" id="KW-0347">Helicase</keyword>
<dbReference type="PROSITE" id="PS51194">
    <property type="entry name" value="HELICASE_CTER"/>
    <property type="match status" value="1"/>
</dbReference>
<dbReference type="Pfam" id="PF22527">
    <property type="entry name" value="DEXQc_Suv3"/>
    <property type="match status" value="1"/>
</dbReference>
<accession>A0A1M8A8R5</accession>
<evidence type="ECO:0000256" key="2">
    <source>
        <dbReference type="ARBA" id="ARBA00012552"/>
    </source>
</evidence>
<name>A0A1M8A8R5_MALS4</name>
<organism evidence="12 13">
    <name type="scientific">Malassezia sympodialis (strain ATCC 42132)</name>
    <name type="common">Atopic eczema-associated yeast</name>
    <dbReference type="NCBI Taxonomy" id="1230383"/>
    <lineage>
        <taxon>Eukaryota</taxon>
        <taxon>Fungi</taxon>
        <taxon>Dikarya</taxon>
        <taxon>Basidiomycota</taxon>
        <taxon>Ustilaginomycotina</taxon>
        <taxon>Malasseziomycetes</taxon>
        <taxon>Malasseziales</taxon>
        <taxon>Malasseziaceae</taxon>
        <taxon>Malassezia</taxon>
    </lineage>
</organism>
<evidence type="ECO:0000313" key="12">
    <source>
        <dbReference type="EMBL" id="SHO78791.1"/>
    </source>
</evidence>
<keyword evidence="4" id="KW-0378">Hydrolase</keyword>
<sequence>MAKGTAQLHMQIGRFRVNVDRMLARWGRSSAVPLLRRTLPPCALLHQVRASGAKRQKRPRPKPLAPVELTTKPRVLSPADLERLQTDAVEAYAQSRSSIKRLEEWGFSLVALNLLCDNLARRQGTANAAPHATPSEAWTWLLRAWAQSLPSHKLHTFASVAELMSAYTQQGSDALHRACAQSFLSWLRQAWHDLRTHGELPVTSLSHVREAGVHVELIQTITNLRTPTLAYANARSLTRQIHLHVGPTNSGKTHGALVALTRARTGLYAGPLRLLAHEVWERINHGAVAADIAPRACNLRTGEELRVVDEYAGLVSCTVEMADVTRSYDVAVIDEIQMIADPQRGFAWTQAVLGLPAKELHLCGEASAVPLIRRLVELCGDELHLHEYERLTPLHVAPQSLRGDLSRVERGDCVVAFSRSGIFALKELIEAKTGLHCAVAYGALPPETKSEQAKLFNAGKLDVMVASDAIGMGLNLKIKRVIFDTLSKWNGTERVPLSLSQIKQIAGRAGRYGTARGTEETPGGFVLTRHEDEMDTLRTALAAPVRPITHASIQPMSRQLEDLSLLLPRVRTRTKHRRLKTRQDYAVSTLYDDFHALANVDARAFTLADFDTQQAMSPIIEQRGGDRLTHAEKEKWSNTPVNMRDERAVAWVGHAIELYARGELVEFEACARHLGTIEAEQAVAETMAAAQAKRDAAGSTAPAPVFAEDDENVLSIHTLMLLESLHRTLTLYLWLGFRFPLAFCFRQDAEARKRRAEASIHFCLEAIRVRRAQRLTRLGRRDEARSLLQKHLPHMGRAPLSH</sequence>
<dbReference type="OMA" id="CTVEMFP"/>
<evidence type="ECO:0000313" key="13">
    <source>
        <dbReference type="Proteomes" id="UP000186303"/>
    </source>
</evidence>
<feature type="domain" description="Helicase C-terminal" evidence="11">
    <location>
        <begin position="400"/>
        <end position="564"/>
    </location>
</feature>
<dbReference type="FunFam" id="3.40.50.300:FF:001549">
    <property type="entry name" value="SUV3p ATP-dependent RNA helicase"/>
    <property type="match status" value="1"/>
</dbReference>
<protein>
    <recommendedName>
        <fullName evidence="10">ATP-dependent RNA helicase SUV3, mitochondrial</fullName>
        <ecNumber evidence="2">3.6.4.13</ecNumber>
    </recommendedName>
</protein>
<dbReference type="EMBL" id="LT671824">
    <property type="protein sequence ID" value="SHO78791.1"/>
    <property type="molecule type" value="Genomic_DNA"/>
</dbReference>
<keyword evidence="6" id="KW-0067">ATP-binding</keyword>
<dbReference type="SUPFAM" id="SSF52540">
    <property type="entry name" value="P-loop containing nucleoside triphosphate hydrolases"/>
    <property type="match status" value="1"/>
</dbReference>
<comment type="subcellular location">
    <subcellularLocation>
        <location evidence="1">Mitochondrion</location>
    </subcellularLocation>
</comment>
<dbReference type="OrthoDB" id="6692397at2759"/>
<dbReference type="InterPro" id="IPR022192">
    <property type="entry name" value="SUV3_C"/>
</dbReference>
<evidence type="ECO:0000256" key="3">
    <source>
        <dbReference type="ARBA" id="ARBA00022741"/>
    </source>
</evidence>
<evidence type="ECO:0000256" key="5">
    <source>
        <dbReference type="ARBA" id="ARBA00022806"/>
    </source>
</evidence>
<dbReference type="Pfam" id="PF12513">
    <property type="entry name" value="SUV3_C"/>
    <property type="match status" value="1"/>
</dbReference>
<keyword evidence="7" id="KW-0809">Transit peptide</keyword>
<dbReference type="Gene3D" id="1.20.58.1080">
    <property type="match status" value="1"/>
</dbReference>
<dbReference type="FunFam" id="3.40.50.300:FF:000269">
    <property type="entry name" value="ATP-dependent RNA helicase SUPV3L1, mitochondrial"/>
    <property type="match status" value="1"/>
</dbReference>
<evidence type="ECO:0000256" key="10">
    <source>
        <dbReference type="ARBA" id="ARBA00071444"/>
    </source>
</evidence>
<dbReference type="PANTHER" id="PTHR12131:SF1">
    <property type="entry name" value="ATP-DEPENDENT RNA HELICASE SUPV3L1, MITOCHONDRIAL-RELATED"/>
    <property type="match status" value="1"/>
</dbReference>
<comment type="catalytic activity">
    <reaction evidence="9">
        <text>ATP + H2O = ADP + phosphate + H(+)</text>
        <dbReference type="Rhea" id="RHEA:13065"/>
        <dbReference type="ChEBI" id="CHEBI:15377"/>
        <dbReference type="ChEBI" id="CHEBI:15378"/>
        <dbReference type="ChEBI" id="CHEBI:30616"/>
        <dbReference type="ChEBI" id="CHEBI:43474"/>
        <dbReference type="ChEBI" id="CHEBI:456216"/>
        <dbReference type="EC" id="3.6.4.13"/>
    </reaction>
</comment>
<keyword evidence="8" id="KW-0496">Mitochondrion</keyword>
<dbReference type="VEuPathDB" id="FungiDB:MSYG_3139"/>
<evidence type="ECO:0000259" key="11">
    <source>
        <dbReference type="PROSITE" id="PS51194"/>
    </source>
</evidence>
<gene>
    <name evidence="12" type="ORF">MSYG_3139</name>
</gene>
<dbReference type="InterPro" id="IPR055206">
    <property type="entry name" value="DEXQc_SUV3"/>
</dbReference>
<dbReference type="Pfam" id="PF00271">
    <property type="entry name" value="Helicase_C"/>
    <property type="match status" value="1"/>
</dbReference>
<keyword evidence="3" id="KW-0547">Nucleotide-binding</keyword>
<evidence type="ECO:0000256" key="6">
    <source>
        <dbReference type="ARBA" id="ARBA00022840"/>
    </source>
</evidence>
<dbReference type="PANTHER" id="PTHR12131">
    <property type="entry name" value="ATP-DEPENDENT RNA AND DNA HELICASE"/>
    <property type="match status" value="1"/>
</dbReference>
<dbReference type="InterPro" id="IPR044774">
    <property type="entry name" value="Suv3_DEXQc"/>
</dbReference>
<evidence type="ECO:0000256" key="4">
    <source>
        <dbReference type="ARBA" id="ARBA00022801"/>
    </source>
</evidence>
<dbReference type="CDD" id="cd18805">
    <property type="entry name" value="SF2_C_suv3"/>
    <property type="match status" value="1"/>
</dbReference>
<dbReference type="STRING" id="1230383.A0A1M8A8R5"/>
<dbReference type="GO" id="GO:0003724">
    <property type="term" value="F:RNA helicase activity"/>
    <property type="evidence" value="ECO:0007669"/>
    <property type="project" value="UniProtKB-EC"/>
</dbReference>
<evidence type="ECO:0000256" key="1">
    <source>
        <dbReference type="ARBA" id="ARBA00004173"/>
    </source>
</evidence>
<dbReference type="GO" id="GO:0000965">
    <property type="term" value="P:mitochondrial RNA 3'-end processing"/>
    <property type="evidence" value="ECO:0007669"/>
    <property type="project" value="TreeGrafter"/>
</dbReference>